<evidence type="ECO:0000313" key="2">
    <source>
        <dbReference type="EMBL" id="SHF36238.1"/>
    </source>
</evidence>
<dbReference type="PANTHER" id="PTHR34585:SF22">
    <property type="entry name" value="HELIX-TURN-HELIX DOMAIN-CONTAINING PROTEIN"/>
    <property type="match status" value="1"/>
</dbReference>
<dbReference type="AlphaFoldDB" id="A0A1M5B179"/>
<dbReference type="SUPFAM" id="SSF46955">
    <property type="entry name" value="Putative DNA-binding domain"/>
    <property type="match status" value="1"/>
</dbReference>
<name>A0A1M5B179_9BACE</name>
<dbReference type="RefSeq" id="WP_033886815.1">
    <property type="nucleotide sequence ID" value="NZ_FQVD01000017.1"/>
</dbReference>
<dbReference type="InterPro" id="IPR041657">
    <property type="entry name" value="HTH_17"/>
</dbReference>
<gene>
    <name evidence="2" type="ORF">SAMN05444349_11725</name>
</gene>
<proteinExistence type="predicted"/>
<accession>A0A1M5B179</accession>
<evidence type="ECO:0000259" key="1">
    <source>
        <dbReference type="Pfam" id="PF12728"/>
    </source>
</evidence>
<dbReference type="OrthoDB" id="769412at2"/>
<sequence length="98" mass="11711">MKQEILTLEQEQVADMLLSLKNSHRRINRFMQEYTPPLNGDRYLTDREVSEVLKVSRRTLQNLRNSRVLPFILLGGKALYREYDIQRLLETNYRKADV</sequence>
<organism evidence="2 3">
    <name type="scientific">Bacteroides faecichinchillae</name>
    <dbReference type="NCBI Taxonomy" id="871325"/>
    <lineage>
        <taxon>Bacteria</taxon>
        <taxon>Pseudomonadati</taxon>
        <taxon>Bacteroidota</taxon>
        <taxon>Bacteroidia</taxon>
        <taxon>Bacteroidales</taxon>
        <taxon>Bacteroidaceae</taxon>
        <taxon>Bacteroides</taxon>
    </lineage>
</organism>
<dbReference type="STRING" id="871325.SAMN05444349_11725"/>
<protein>
    <submittedName>
        <fullName evidence="2">DNA binding domain-containing protein, excisionase family</fullName>
    </submittedName>
</protein>
<keyword evidence="3" id="KW-1185">Reference proteome</keyword>
<dbReference type="InterPro" id="IPR009061">
    <property type="entry name" value="DNA-bd_dom_put_sf"/>
</dbReference>
<dbReference type="PANTHER" id="PTHR34585">
    <property type="match status" value="1"/>
</dbReference>
<dbReference type="Proteomes" id="UP000184436">
    <property type="component" value="Unassembled WGS sequence"/>
</dbReference>
<dbReference type="Pfam" id="PF12728">
    <property type="entry name" value="HTH_17"/>
    <property type="match status" value="1"/>
</dbReference>
<evidence type="ECO:0000313" key="3">
    <source>
        <dbReference type="Proteomes" id="UP000184436"/>
    </source>
</evidence>
<dbReference type="EMBL" id="FQVD01000017">
    <property type="protein sequence ID" value="SHF36238.1"/>
    <property type="molecule type" value="Genomic_DNA"/>
</dbReference>
<feature type="domain" description="Helix-turn-helix" evidence="1">
    <location>
        <begin position="43"/>
        <end position="92"/>
    </location>
</feature>
<reference evidence="2 3" key="1">
    <citation type="submission" date="2016-11" db="EMBL/GenBank/DDBJ databases">
        <authorList>
            <person name="Jaros S."/>
            <person name="Januszkiewicz K."/>
            <person name="Wedrychowicz H."/>
        </authorList>
    </citation>
    <scope>NUCLEOTIDE SEQUENCE [LARGE SCALE GENOMIC DNA]</scope>
    <source>
        <strain evidence="2 3">DSM 26883</strain>
    </source>
</reference>